<evidence type="ECO:0000313" key="12">
    <source>
        <dbReference type="EMBL" id="AHH45128.1"/>
    </source>
</evidence>
<comment type="similarity">
    <text evidence="3 8 10">Belongs to the uracil-DNA glycosylase (UDG) superfamily. UNG family.</text>
</comment>
<accession>W5V007</accession>
<evidence type="ECO:0000256" key="3">
    <source>
        <dbReference type="ARBA" id="ARBA00008184"/>
    </source>
</evidence>
<dbReference type="GO" id="GO:0004844">
    <property type="term" value="F:uracil DNA N-glycosylase activity"/>
    <property type="evidence" value="ECO:0007669"/>
    <property type="project" value="UniProtKB-UniRule"/>
</dbReference>
<keyword evidence="6 8" id="KW-0378">Hydrolase</keyword>
<evidence type="ECO:0000313" key="13">
    <source>
        <dbReference type="Proteomes" id="UP000019229"/>
    </source>
</evidence>
<dbReference type="NCBIfam" id="NF003592">
    <property type="entry name" value="PRK05254.1-5"/>
    <property type="match status" value="1"/>
</dbReference>
<evidence type="ECO:0000256" key="6">
    <source>
        <dbReference type="ARBA" id="ARBA00022801"/>
    </source>
</evidence>
<dbReference type="GO" id="GO:0005737">
    <property type="term" value="C:cytoplasm"/>
    <property type="evidence" value="ECO:0007669"/>
    <property type="project" value="UniProtKB-SubCell"/>
</dbReference>
<keyword evidence="8" id="KW-0963">Cytoplasm</keyword>
<dbReference type="STRING" id="743966.MYB_00585"/>
<dbReference type="NCBIfam" id="TIGR00628">
    <property type="entry name" value="ung"/>
    <property type="match status" value="1"/>
</dbReference>
<dbReference type="EMBL" id="CP007154">
    <property type="protein sequence ID" value="AHH45128.1"/>
    <property type="molecule type" value="Genomic_DNA"/>
</dbReference>
<evidence type="ECO:0000256" key="9">
    <source>
        <dbReference type="PROSITE-ProRule" id="PRU10072"/>
    </source>
</evidence>
<dbReference type="KEGG" id="mbc:MYB_00585"/>
<dbReference type="EC" id="3.2.2.27" evidence="4 8"/>
<dbReference type="HAMAP" id="MF_00148">
    <property type="entry name" value="UDG"/>
    <property type="match status" value="1"/>
</dbReference>
<feature type="active site" description="Proton acceptor" evidence="8 9">
    <location>
        <position position="64"/>
    </location>
</feature>
<gene>
    <name evidence="8 12" type="primary">ung</name>
    <name evidence="12" type="ORF">MYB_00585</name>
</gene>
<evidence type="ECO:0000256" key="1">
    <source>
        <dbReference type="ARBA" id="ARBA00001400"/>
    </source>
</evidence>
<reference evidence="12 13" key="1">
    <citation type="journal article" date="2014" name="Genome Announc.">
        <title>Complete Genome Sequence of Mycoplasma bovoculi Strain M165/69T (ATCC 29104).</title>
        <authorList>
            <person name="Calcutt M.J."/>
            <person name="Foecking M.F."/>
        </authorList>
    </citation>
    <scope>NUCLEOTIDE SEQUENCE [LARGE SCALE GENOMIC DNA]</scope>
    <source>
        <strain evidence="12">M165/69</strain>
    </source>
</reference>
<dbReference type="PANTHER" id="PTHR11264">
    <property type="entry name" value="URACIL-DNA GLYCOSYLASE"/>
    <property type="match status" value="1"/>
</dbReference>
<evidence type="ECO:0000259" key="11">
    <source>
        <dbReference type="SMART" id="SM00986"/>
    </source>
</evidence>
<keyword evidence="5 8" id="KW-0227">DNA damage</keyword>
<dbReference type="RefSeq" id="WP_022934927.1">
    <property type="nucleotide sequence ID" value="NZ_CP007154.1"/>
</dbReference>
<comment type="catalytic activity">
    <reaction evidence="1 8 10">
        <text>Hydrolyzes single-stranded DNA or mismatched double-stranded DNA and polynucleotides, releasing free uracil.</text>
        <dbReference type="EC" id="3.2.2.27"/>
    </reaction>
</comment>
<comment type="subcellular location">
    <subcellularLocation>
        <location evidence="8">Cytoplasm</location>
    </subcellularLocation>
</comment>
<dbReference type="NCBIfam" id="NF003588">
    <property type="entry name" value="PRK05254.1-1"/>
    <property type="match status" value="1"/>
</dbReference>
<organism evidence="12 13">
    <name type="scientific">Mesomycoplasma bovoculi M165/69</name>
    <dbReference type="NCBI Taxonomy" id="743966"/>
    <lineage>
        <taxon>Bacteria</taxon>
        <taxon>Bacillati</taxon>
        <taxon>Mycoplasmatota</taxon>
        <taxon>Mycoplasmoidales</taxon>
        <taxon>Metamycoplasmataceae</taxon>
        <taxon>Mesomycoplasma</taxon>
    </lineage>
</organism>
<name>W5V007_9BACT</name>
<dbReference type="CDD" id="cd10027">
    <property type="entry name" value="UDG-F1-like"/>
    <property type="match status" value="1"/>
</dbReference>
<dbReference type="GO" id="GO:0097510">
    <property type="term" value="P:base-excision repair, AP site formation via deaminated base removal"/>
    <property type="evidence" value="ECO:0007669"/>
    <property type="project" value="TreeGrafter"/>
</dbReference>
<dbReference type="SUPFAM" id="SSF52141">
    <property type="entry name" value="Uracil-DNA glycosylase-like"/>
    <property type="match status" value="1"/>
</dbReference>
<dbReference type="InterPro" id="IPR005122">
    <property type="entry name" value="Uracil-DNA_glycosylase-like"/>
</dbReference>
<feature type="domain" description="Uracil-DNA glycosylase-like" evidence="11">
    <location>
        <begin position="49"/>
        <end position="207"/>
    </location>
</feature>
<evidence type="ECO:0000256" key="5">
    <source>
        <dbReference type="ARBA" id="ARBA00022763"/>
    </source>
</evidence>
<keyword evidence="12" id="KW-0326">Glycosidase</keyword>
<dbReference type="SMART" id="SM00987">
    <property type="entry name" value="UreE_C"/>
    <property type="match status" value="1"/>
</dbReference>
<dbReference type="PANTHER" id="PTHR11264:SF0">
    <property type="entry name" value="URACIL-DNA GLYCOSYLASE"/>
    <property type="match status" value="1"/>
</dbReference>
<dbReference type="PATRIC" id="fig|743966.3.peg.115"/>
<dbReference type="SMART" id="SM00986">
    <property type="entry name" value="UDG"/>
    <property type="match status" value="1"/>
</dbReference>
<evidence type="ECO:0000256" key="8">
    <source>
        <dbReference type="HAMAP-Rule" id="MF_00148"/>
    </source>
</evidence>
<dbReference type="AlphaFoldDB" id="W5V007"/>
<dbReference type="Proteomes" id="UP000019229">
    <property type="component" value="Chromosome"/>
</dbReference>
<comment type="function">
    <text evidence="2 8 10">Excises uracil residues from the DNA which can arise as a result of misincorporation of dUMP residues by DNA polymerase or due to deamination of cytosine.</text>
</comment>
<dbReference type="InterPro" id="IPR018085">
    <property type="entry name" value="Ura-DNA_Glyclase_AS"/>
</dbReference>
<proteinExistence type="inferred from homology"/>
<evidence type="ECO:0000256" key="7">
    <source>
        <dbReference type="ARBA" id="ARBA00023204"/>
    </source>
</evidence>
<keyword evidence="7 8" id="KW-0234">DNA repair</keyword>
<dbReference type="HOGENOM" id="CLU_032162_3_2_14"/>
<keyword evidence="13" id="KW-1185">Reference proteome</keyword>
<dbReference type="Pfam" id="PF03167">
    <property type="entry name" value="UDG"/>
    <property type="match status" value="1"/>
</dbReference>
<dbReference type="InterPro" id="IPR002043">
    <property type="entry name" value="UDG_fam1"/>
</dbReference>
<protein>
    <recommendedName>
        <fullName evidence="4 8">Uracil-DNA glycosylase</fullName>
        <shortName evidence="8">UDG</shortName>
        <ecNumber evidence="4 8">3.2.2.27</ecNumber>
    </recommendedName>
</protein>
<dbReference type="Gene3D" id="3.40.470.10">
    <property type="entry name" value="Uracil-DNA glycosylase-like domain"/>
    <property type="match status" value="1"/>
</dbReference>
<sequence>MNNKLVTFSDFINLEKTKPYFLDLLAKVNELYKNGEVFPSKSDLFNSLKFCKFENLKVVILGQDPYHTPKMADGLAFSTQNKILPPSLKNIFKELDSCFSCKKSNGDLKEWAKQGVLLHNIVLTVEKGRPNSHSNLGWQDFTKNLLNFIVENKKNVVFLLLGKNAFEMCKNIDLSNQKVFALSHPSPYSAHISFLGSKIFIEINEFLKSQLIKPINWCL</sequence>
<evidence type="ECO:0000256" key="4">
    <source>
        <dbReference type="ARBA" id="ARBA00012030"/>
    </source>
</evidence>
<evidence type="ECO:0000256" key="2">
    <source>
        <dbReference type="ARBA" id="ARBA00002631"/>
    </source>
</evidence>
<dbReference type="PROSITE" id="PS00130">
    <property type="entry name" value="U_DNA_GLYCOSYLASE"/>
    <property type="match status" value="1"/>
</dbReference>
<dbReference type="InterPro" id="IPR036895">
    <property type="entry name" value="Uracil-DNA_glycosylase-like_sf"/>
</dbReference>
<evidence type="ECO:0000256" key="10">
    <source>
        <dbReference type="RuleBase" id="RU003780"/>
    </source>
</evidence>
<dbReference type="eggNOG" id="COG0692">
    <property type="taxonomic scope" value="Bacteria"/>
</dbReference>
<dbReference type="NCBIfam" id="NF003589">
    <property type="entry name" value="PRK05254.1-2"/>
    <property type="match status" value="1"/>
</dbReference>
<dbReference type="OrthoDB" id="9804372at2"/>